<protein>
    <submittedName>
        <fullName evidence="2">Uncharacterized protein</fullName>
    </submittedName>
</protein>
<reference evidence="2 3" key="1">
    <citation type="submission" date="2018-08" db="EMBL/GenBank/DDBJ databases">
        <title>Neisseria zalophi ATCC BAA-2455 complete genome.</title>
        <authorList>
            <person name="Veseli I.A."/>
            <person name="Buttler R."/>
            <person name="Mascarenhas dos Santos A.C."/>
            <person name="Pombert J.-F."/>
        </authorList>
    </citation>
    <scope>NUCLEOTIDE SEQUENCE [LARGE SCALE GENOMIC DNA]</scope>
    <source>
        <strain evidence="2 3">ATCC BAA-2455</strain>
    </source>
</reference>
<dbReference type="EMBL" id="CP031700">
    <property type="protein sequence ID" value="QEY25598.1"/>
    <property type="molecule type" value="Genomic_DNA"/>
</dbReference>
<accession>A0A5J6PS61</accession>
<dbReference type="RefSeq" id="WP_151050066.1">
    <property type="nucleotide sequence ID" value="NZ_CP031700.1"/>
</dbReference>
<organism evidence="2 3">
    <name type="scientific">Neisseria zalophi</name>
    <dbReference type="NCBI Taxonomy" id="640030"/>
    <lineage>
        <taxon>Bacteria</taxon>
        <taxon>Pseudomonadati</taxon>
        <taxon>Pseudomonadota</taxon>
        <taxon>Betaproteobacteria</taxon>
        <taxon>Neisseriales</taxon>
        <taxon>Neisseriaceae</taxon>
        <taxon>Neisseria</taxon>
    </lineage>
</organism>
<dbReference type="KEGG" id="nzl:D0T92_02960"/>
<evidence type="ECO:0000313" key="2">
    <source>
        <dbReference type="EMBL" id="QEY25598.1"/>
    </source>
</evidence>
<evidence type="ECO:0000313" key="3">
    <source>
        <dbReference type="Proteomes" id="UP000325713"/>
    </source>
</evidence>
<keyword evidence="3" id="KW-1185">Reference proteome</keyword>
<dbReference type="Proteomes" id="UP000325713">
    <property type="component" value="Chromosome"/>
</dbReference>
<proteinExistence type="predicted"/>
<gene>
    <name evidence="2" type="ORF">D0T92_02960</name>
</gene>
<dbReference type="OrthoDB" id="9910595at2"/>
<dbReference type="AlphaFoldDB" id="A0A5J6PS61"/>
<feature type="chain" id="PRO_5023869708" evidence="1">
    <location>
        <begin position="21"/>
        <end position="146"/>
    </location>
</feature>
<evidence type="ECO:0000256" key="1">
    <source>
        <dbReference type="SAM" id="SignalP"/>
    </source>
</evidence>
<sequence length="146" mass="16255">MMKKILFMIAMCLTAGVVGAQTKDVVLEKKIIRAVQPVTQKLKYVLQTGPNVENQEGIHFTDKSACEGSVCCDGTHYCTHLAIYYDKQKNCRRNFGKEGLGFVDTSRSGGNGSNYYNMVHKNICYVISTHKKKDAEALARAIKSKI</sequence>
<name>A0A5J6PS61_9NEIS</name>
<keyword evidence="1" id="KW-0732">Signal</keyword>
<feature type="signal peptide" evidence="1">
    <location>
        <begin position="1"/>
        <end position="20"/>
    </location>
</feature>